<dbReference type="EMBL" id="CAAGRJ010011023">
    <property type="protein sequence ID" value="VFV28209.1"/>
    <property type="molecule type" value="Genomic_DNA"/>
</dbReference>
<sequence>WPSSQRDRVRRWQVLNGNANRQNWRGALGRTLPKNPALPHRYAVPEQFCLTRCSRRMLSRNIPVSLPQKSNSLCVNPLPSRLCSSSHNTFWWPVDFFDFLLAFQMVDLETQVILALVMWSQDSHN</sequence>
<proteinExistence type="predicted"/>
<reference evidence="1 2" key="1">
    <citation type="submission" date="2019-01" db="EMBL/GenBank/DDBJ databases">
        <authorList>
            <person name="Alioto T."/>
            <person name="Alioto T."/>
        </authorList>
    </citation>
    <scope>NUCLEOTIDE SEQUENCE [LARGE SCALE GENOMIC DNA]</scope>
</reference>
<accession>A0A485N6X1</accession>
<keyword evidence="2" id="KW-1185">Reference proteome</keyword>
<protein>
    <submittedName>
        <fullName evidence="1">Uncharacterized protein</fullName>
    </submittedName>
</protein>
<evidence type="ECO:0000313" key="2">
    <source>
        <dbReference type="Proteomes" id="UP000386466"/>
    </source>
</evidence>
<evidence type="ECO:0000313" key="1">
    <source>
        <dbReference type="EMBL" id="VFV28209.1"/>
    </source>
</evidence>
<dbReference type="AlphaFoldDB" id="A0A485N6X1"/>
<feature type="non-terminal residue" evidence="1">
    <location>
        <position position="1"/>
    </location>
</feature>
<dbReference type="Proteomes" id="UP000386466">
    <property type="component" value="Unassembled WGS sequence"/>
</dbReference>
<name>A0A485N6X1_LYNPA</name>
<gene>
    <name evidence="1" type="ORF">LYPA_23C022837</name>
</gene>
<organism evidence="1 2">
    <name type="scientific">Lynx pardinus</name>
    <name type="common">Iberian lynx</name>
    <name type="synonym">Felis pardina</name>
    <dbReference type="NCBI Taxonomy" id="191816"/>
    <lineage>
        <taxon>Eukaryota</taxon>
        <taxon>Metazoa</taxon>
        <taxon>Chordata</taxon>
        <taxon>Craniata</taxon>
        <taxon>Vertebrata</taxon>
        <taxon>Euteleostomi</taxon>
        <taxon>Mammalia</taxon>
        <taxon>Eutheria</taxon>
        <taxon>Laurasiatheria</taxon>
        <taxon>Carnivora</taxon>
        <taxon>Feliformia</taxon>
        <taxon>Felidae</taxon>
        <taxon>Felinae</taxon>
        <taxon>Lynx</taxon>
    </lineage>
</organism>